<evidence type="ECO:0000256" key="11">
    <source>
        <dbReference type="ARBA" id="ARBA00023180"/>
    </source>
</evidence>
<reference evidence="20 21" key="1">
    <citation type="journal article" date="1998" name="Science">
        <title>Genome sequence of the nematode C. elegans: a platform for investigating biology.</title>
        <authorList>
            <consortium name="The C. elegans sequencing consortium"/>
            <person name="Sulson J.E."/>
            <person name="Waterston R."/>
        </authorList>
    </citation>
    <scope>NUCLEOTIDE SEQUENCE [LARGE SCALE GENOMIC DNA]</scope>
    <source>
        <strain evidence="20 21">Bristol N2</strain>
    </source>
</reference>
<dbReference type="GeneID" id="192037"/>
<keyword evidence="12" id="KW-0966">Cell projection</keyword>
<evidence type="ECO:0000256" key="17">
    <source>
        <dbReference type="ARBA" id="ARBA00078653"/>
    </source>
</evidence>
<comment type="subunit">
    <text evidence="15">Interacts with odr-4.</text>
</comment>
<dbReference type="FunCoup" id="O16326">
    <property type="interactions" value="9"/>
</dbReference>
<evidence type="ECO:0000313" key="22">
    <source>
        <dbReference type="WormBase" id="C07G3.3a"/>
    </source>
</evidence>
<accession>O16326</accession>
<dbReference type="Pfam" id="PF10326">
    <property type="entry name" value="7TM_GPCR_Str"/>
    <property type="match status" value="1"/>
</dbReference>
<dbReference type="eggNOG" id="ENOG502TG98">
    <property type="taxonomic scope" value="Eukaryota"/>
</dbReference>
<feature type="transmembrane region" description="Helical" evidence="19">
    <location>
        <begin position="201"/>
        <end position="229"/>
    </location>
</feature>
<evidence type="ECO:0000313" key="20">
    <source>
        <dbReference type="EMBL" id="CCD62488.1"/>
    </source>
</evidence>
<dbReference type="HOGENOM" id="CLU_036335_2_0_1"/>
<dbReference type="GO" id="GO:0006935">
    <property type="term" value="P:chemotaxis"/>
    <property type="evidence" value="ECO:0007669"/>
    <property type="project" value="UniProtKB-KW"/>
</dbReference>
<dbReference type="OrthoDB" id="5784785at2759"/>
<feature type="transmembrane region" description="Helical" evidence="19">
    <location>
        <begin position="134"/>
        <end position="155"/>
    </location>
</feature>
<keyword evidence="7 19" id="KW-1133">Transmembrane helix</keyword>
<dbReference type="PhylomeDB" id="O16326"/>
<keyword evidence="6" id="KW-0552">Olfaction</keyword>
<evidence type="ECO:0000256" key="7">
    <source>
        <dbReference type="ARBA" id="ARBA00022989"/>
    </source>
</evidence>
<dbReference type="AlphaFoldDB" id="O16326"/>
<organism evidence="20 21">
    <name type="scientific">Caenorhabditis elegans</name>
    <dbReference type="NCBI Taxonomy" id="6239"/>
    <lineage>
        <taxon>Eukaryota</taxon>
        <taxon>Metazoa</taxon>
        <taxon>Ecdysozoa</taxon>
        <taxon>Nematoda</taxon>
        <taxon>Chromadorea</taxon>
        <taxon>Rhabditida</taxon>
        <taxon>Rhabditina</taxon>
        <taxon>Rhabditomorpha</taxon>
        <taxon>Rhabditoidea</taxon>
        <taxon>Rhabditidae</taxon>
        <taxon>Peloderinae</taxon>
        <taxon>Caenorhabditis</taxon>
    </lineage>
</organism>
<evidence type="ECO:0000313" key="21">
    <source>
        <dbReference type="Proteomes" id="UP000001940"/>
    </source>
</evidence>
<evidence type="ECO:0000256" key="6">
    <source>
        <dbReference type="ARBA" id="ARBA00022725"/>
    </source>
</evidence>
<evidence type="ECO:0000256" key="15">
    <source>
        <dbReference type="ARBA" id="ARBA00064300"/>
    </source>
</evidence>
<feature type="transmembrane region" description="Helical" evidence="19">
    <location>
        <begin position="45"/>
        <end position="65"/>
    </location>
</feature>
<evidence type="ECO:0000256" key="12">
    <source>
        <dbReference type="ARBA" id="ARBA00023273"/>
    </source>
</evidence>
<protein>
    <recommendedName>
        <fullName evidence="16">Serpentine receptor class r-10</fullName>
    </recommendedName>
    <alternativeName>
        <fullName evidence="17">Odorant response abnormal protein 10</fullName>
    </alternativeName>
    <alternativeName>
        <fullName evidence="18">Olfactory receptor 10</fullName>
    </alternativeName>
</protein>
<dbReference type="SUPFAM" id="SSF81321">
    <property type="entry name" value="Family A G protein-coupled receptor-like"/>
    <property type="match status" value="1"/>
</dbReference>
<dbReference type="PANTHER" id="PTHR22943:SF254">
    <property type="entry name" value="SEVEN TM RECEPTOR"/>
    <property type="match status" value="1"/>
</dbReference>
<dbReference type="UCSC" id="C07G3.3">
    <property type="organism name" value="c. elegans"/>
</dbReference>
<evidence type="ECO:0000256" key="13">
    <source>
        <dbReference type="ARBA" id="ARBA00054965"/>
    </source>
</evidence>
<keyword evidence="9 19" id="KW-0472">Membrane</keyword>
<evidence type="ECO:0000256" key="16">
    <source>
        <dbReference type="ARBA" id="ARBA00067967"/>
    </source>
</evidence>
<evidence type="ECO:0000256" key="9">
    <source>
        <dbReference type="ARBA" id="ARBA00023136"/>
    </source>
</evidence>
<name>O16326_CAEEL</name>
<dbReference type="AGR" id="WB:WBGene00006258"/>
<evidence type="ECO:0000256" key="18">
    <source>
        <dbReference type="ARBA" id="ARBA00082489"/>
    </source>
</evidence>
<comment type="function">
    <text evidence="13">An odorant receptor which affects chemotaxis to the volatile odorant diacetyl. Specifies AWA neuronal cell fate via the odr-7 pathway.</text>
</comment>
<keyword evidence="8" id="KW-0969">Cilium</keyword>
<dbReference type="InterPro" id="IPR019428">
    <property type="entry name" value="7TM_GPCR_serpentine_rcpt_Str"/>
</dbReference>
<keyword evidence="3" id="KW-0145">Chemotaxis</keyword>
<dbReference type="CTD" id="192037"/>
<keyword evidence="5 19" id="KW-0812">Transmembrane</keyword>
<evidence type="ECO:0000256" key="5">
    <source>
        <dbReference type="ARBA" id="ARBA00022692"/>
    </source>
</evidence>
<dbReference type="GO" id="GO:0042048">
    <property type="term" value="P:olfactory behavior"/>
    <property type="evidence" value="ECO:0000318"/>
    <property type="project" value="GO_Central"/>
</dbReference>
<dbReference type="PIR" id="T31758">
    <property type="entry name" value="T31758"/>
</dbReference>
<comment type="subcellular location">
    <subcellularLocation>
        <location evidence="1">Cell projection</location>
        <location evidence="1">Cilium membrane</location>
        <topology evidence="1">Multi-pass membrane protein</topology>
    </subcellularLocation>
</comment>
<dbReference type="RefSeq" id="NP_503982.1">
    <property type="nucleotide sequence ID" value="NM_071581.1"/>
</dbReference>
<dbReference type="WormBase" id="C07G3.3a">
    <property type="protein sequence ID" value="CE07994"/>
    <property type="gene ID" value="WBGene00006258"/>
    <property type="gene designation" value="str-227"/>
</dbReference>
<keyword evidence="11" id="KW-0325">Glycoprotein</keyword>
<dbReference type="PANTHER" id="PTHR22943">
    <property type="entry name" value="7-TRANSMEMBRANE DOMAIN RECEPTOR C.ELEGANS"/>
    <property type="match status" value="1"/>
</dbReference>
<feature type="transmembrane region" description="Helical" evidence="19">
    <location>
        <begin position="286"/>
        <end position="310"/>
    </location>
</feature>
<feature type="transmembrane region" description="Helical" evidence="19">
    <location>
        <begin position="12"/>
        <end position="33"/>
    </location>
</feature>
<dbReference type="OMA" id="INIFCAR"/>
<dbReference type="GO" id="GO:0007186">
    <property type="term" value="P:G protein-coupled receptor signaling pathway"/>
    <property type="evidence" value="ECO:0000318"/>
    <property type="project" value="GO_Central"/>
</dbReference>
<evidence type="ECO:0000256" key="10">
    <source>
        <dbReference type="ARBA" id="ARBA00023170"/>
    </source>
</evidence>
<comment type="similarity">
    <text evidence="14">Belongs to the nematode receptor-like protein str family.</text>
</comment>
<dbReference type="EMBL" id="BX284605">
    <property type="protein sequence ID" value="CCD62488.1"/>
    <property type="molecule type" value="Genomic_DNA"/>
</dbReference>
<evidence type="ECO:0000256" key="3">
    <source>
        <dbReference type="ARBA" id="ARBA00022500"/>
    </source>
</evidence>
<dbReference type="Proteomes" id="UP000001940">
    <property type="component" value="Chromosome V"/>
</dbReference>
<evidence type="ECO:0000256" key="14">
    <source>
        <dbReference type="ARBA" id="ARBA00061678"/>
    </source>
</evidence>
<dbReference type="FunFam" id="1.20.1070.10:FF:000128">
    <property type="entry name" value="Seven TM Receptor"/>
    <property type="match status" value="1"/>
</dbReference>
<evidence type="ECO:0000256" key="19">
    <source>
        <dbReference type="SAM" id="Phobius"/>
    </source>
</evidence>
<evidence type="ECO:0000256" key="8">
    <source>
        <dbReference type="ARBA" id="ARBA00023069"/>
    </source>
</evidence>
<dbReference type="GO" id="GO:0060170">
    <property type="term" value="C:ciliary membrane"/>
    <property type="evidence" value="ECO:0007669"/>
    <property type="project" value="UniProtKB-SubCell"/>
</dbReference>
<feature type="transmembrane region" description="Helical" evidence="19">
    <location>
        <begin position="252"/>
        <end position="280"/>
    </location>
</feature>
<evidence type="ECO:0000256" key="4">
    <source>
        <dbReference type="ARBA" id="ARBA00022606"/>
    </source>
</evidence>
<dbReference type="InParanoid" id="O16326"/>
<evidence type="ECO:0000256" key="2">
    <source>
        <dbReference type="ARBA" id="ARBA00022475"/>
    </source>
</evidence>
<proteinExistence type="inferred from homology"/>
<keyword evidence="4" id="KW-0716">Sensory transduction</keyword>
<sequence length="351" mass="39446">MLGKEWSALLKLIQDVSAVFSIVINTFLIALILTKSPKQLGAYKWLMIYISVFEIFYSILDVVLVPQHYSHGPTFLVIVGLKDKLFGPAGLLILNSCYWGCFGASMAVFAVHFVYRWLVVTEHPLLETFNGWKIWIWFSVPMWYGLTWICTGYILSAPNEHTSRFIKDNVKEIFDLEFDEYVYLGPFLYEKTDNGTIDVHIVPFIGLGIISGTIVSSIIIVLVFGILCYQKINKLVATTAASAKLIKLQRQLFYALVIQTLVPFILMHIPAAIMFAFVFLDIDLGVYSAVVSMTIAIYPAVDPIPTLVIVENYRKTIIRYLKLDCVKRSSVAVATSTTEARSAKASDPVPS</sequence>
<dbReference type="PaxDb" id="6239-C07G3.3"/>
<dbReference type="GO" id="GO:0005886">
    <property type="term" value="C:plasma membrane"/>
    <property type="evidence" value="ECO:0000318"/>
    <property type="project" value="GO_Central"/>
</dbReference>
<keyword evidence="21" id="KW-1185">Reference proteome</keyword>
<gene>
    <name evidence="20 22" type="primary">str-227</name>
    <name evidence="22" type="ORF">C07G3.3</name>
    <name evidence="20" type="ORF">CELE_C07G3.3</name>
</gene>
<evidence type="ECO:0000256" key="1">
    <source>
        <dbReference type="ARBA" id="ARBA00004272"/>
    </source>
</evidence>
<dbReference type="GO" id="GO:0038022">
    <property type="term" value="F:G protein-coupled olfactory receptor activity"/>
    <property type="evidence" value="ECO:0000318"/>
    <property type="project" value="GO_Central"/>
</dbReference>
<keyword evidence="2" id="KW-1003">Cell membrane</keyword>
<feature type="transmembrane region" description="Helical" evidence="19">
    <location>
        <begin position="85"/>
        <end position="114"/>
    </location>
</feature>
<keyword evidence="10 20" id="KW-0675">Receptor</keyword>